<dbReference type="VEuPathDB" id="TriTrypDB:TcCL_NonESM07165"/>
<evidence type="ECO:0000256" key="4">
    <source>
        <dbReference type="ARBA" id="ARBA00022490"/>
    </source>
</evidence>
<accession>A0A2V2X542</accession>
<dbReference type="GO" id="GO:0005643">
    <property type="term" value="C:nuclear pore"/>
    <property type="evidence" value="ECO:0007669"/>
    <property type="project" value="TreeGrafter"/>
</dbReference>
<keyword evidence="5 10" id="KW-0820">tRNA-binding</keyword>
<dbReference type="VEuPathDB" id="TriTrypDB:ECC02_009514"/>
<dbReference type="SMR" id="A0A2V2X542"/>
<feature type="domain" description="Exportin-T C-terminal" evidence="13">
    <location>
        <begin position="561"/>
        <end position="687"/>
    </location>
</feature>
<evidence type="ECO:0000256" key="11">
    <source>
        <dbReference type="SAM" id="MobiDB-lite"/>
    </source>
</evidence>
<evidence type="ECO:0000256" key="8">
    <source>
        <dbReference type="ARBA" id="ARBA00029784"/>
    </source>
</evidence>
<dbReference type="VEuPathDB" id="TriTrypDB:TcBrA4_0115750"/>
<dbReference type="PANTHER" id="PTHR15952:SF11">
    <property type="entry name" value="EXPORTIN-T"/>
    <property type="match status" value="1"/>
</dbReference>
<dbReference type="VEuPathDB" id="TriTrypDB:TCSYLVIO_000005"/>
<dbReference type="VEuPathDB" id="TriTrypDB:Tc_MARK_4"/>
<dbReference type="InterPro" id="IPR013598">
    <property type="entry name" value="Exportin-1/Importin-b-like"/>
</dbReference>
<comment type="subcellular location">
    <subcellularLocation>
        <location evidence="1 10">Cytoplasm</location>
    </subcellularLocation>
    <subcellularLocation>
        <location evidence="10">Nucleus</location>
    </subcellularLocation>
    <text evidence="10">Shuttles between the nucleus and the cytoplasm.</text>
</comment>
<evidence type="ECO:0000259" key="12">
    <source>
        <dbReference type="Pfam" id="PF08389"/>
    </source>
</evidence>
<dbReference type="VEuPathDB" id="TriTrypDB:TcG_03056"/>
<dbReference type="InterPro" id="IPR011989">
    <property type="entry name" value="ARM-like"/>
</dbReference>
<comment type="similarity">
    <text evidence="10">Belongs to the exportin family.</text>
</comment>
<dbReference type="PANTHER" id="PTHR15952">
    <property type="entry name" value="EXPORTIN-T/LOS1"/>
    <property type="match status" value="1"/>
</dbReference>
<keyword evidence="3 10" id="KW-0813">Transport</keyword>
<dbReference type="GO" id="GO:0031267">
    <property type="term" value="F:small GTPase binding"/>
    <property type="evidence" value="ECO:0007669"/>
    <property type="project" value="InterPro"/>
</dbReference>
<evidence type="ECO:0000256" key="9">
    <source>
        <dbReference type="ARBA" id="ARBA00032199"/>
    </source>
</evidence>
<evidence type="ECO:0000259" key="13">
    <source>
        <dbReference type="Pfam" id="PF19282"/>
    </source>
</evidence>
<proteinExistence type="inferred from homology"/>
<protein>
    <recommendedName>
        <fullName evidence="2 10">Exportin-T</fullName>
    </recommendedName>
    <alternativeName>
        <fullName evidence="8 10">Exportin(tRNA)</fullName>
    </alternativeName>
    <alternativeName>
        <fullName evidence="9 10">tRNA exportin</fullName>
    </alternativeName>
</protein>
<dbReference type="Pfam" id="PF19282">
    <property type="entry name" value="Exportin-T"/>
    <property type="match status" value="1"/>
</dbReference>
<keyword evidence="6 10" id="KW-0694">RNA-binding</keyword>
<dbReference type="VEuPathDB" id="TriTrypDB:C3747_32g271"/>
<dbReference type="VEuPathDB" id="TriTrypDB:TcCLB.421321.9"/>
<dbReference type="VEuPathDB" id="TriTrypDB:C4B63_34g363"/>
<dbReference type="AlphaFoldDB" id="A0A2V2X542"/>
<evidence type="ECO:0000256" key="10">
    <source>
        <dbReference type="RuleBase" id="RU366037"/>
    </source>
</evidence>
<keyword evidence="7 10" id="KW-0539">Nucleus</keyword>
<organism evidence="14 15">
    <name type="scientific">Trypanosoma cruzi</name>
    <dbReference type="NCBI Taxonomy" id="5693"/>
    <lineage>
        <taxon>Eukaryota</taxon>
        <taxon>Discoba</taxon>
        <taxon>Euglenozoa</taxon>
        <taxon>Kinetoplastea</taxon>
        <taxon>Metakinetoplastina</taxon>
        <taxon>Trypanosomatida</taxon>
        <taxon>Trypanosomatidae</taxon>
        <taxon>Trypanosoma</taxon>
        <taxon>Schizotrypanum</taxon>
    </lineage>
</organism>
<dbReference type="InterPro" id="IPR040017">
    <property type="entry name" value="XPOT"/>
</dbReference>
<dbReference type="GO" id="GO:0000049">
    <property type="term" value="F:tRNA binding"/>
    <property type="evidence" value="ECO:0007669"/>
    <property type="project" value="UniProtKB-UniRule"/>
</dbReference>
<dbReference type="Gene3D" id="1.25.10.10">
    <property type="entry name" value="Leucine-rich Repeat Variant"/>
    <property type="match status" value="2"/>
</dbReference>
<evidence type="ECO:0000256" key="7">
    <source>
        <dbReference type="ARBA" id="ARBA00023242"/>
    </source>
</evidence>
<dbReference type="OrthoDB" id="26399at2759"/>
<evidence type="ECO:0000313" key="14">
    <source>
        <dbReference type="EMBL" id="PWV15059.1"/>
    </source>
</evidence>
<evidence type="ECO:0000256" key="3">
    <source>
        <dbReference type="ARBA" id="ARBA00022448"/>
    </source>
</evidence>
<dbReference type="VEuPathDB" id="TriTrypDB:BCY84_16736"/>
<comment type="function">
    <text evidence="10">tRNA nucleus export receptor which facilitates tRNA translocation across the nuclear pore complex.</text>
</comment>
<evidence type="ECO:0000256" key="5">
    <source>
        <dbReference type="ARBA" id="ARBA00022555"/>
    </source>
</evidence>
<dbReference type="GO" id="GO:0005737">
    <property type="term" value="C:cytoplasm"/>
    <property type="evidence" value="ECO:0007669"/>
    <property type="project" value="UniProtKB-SubCell"/>
</dbReference>
<dbReference type="SUPFAM" id="SSF48371">
    <property type="entry name" value="ARM repeat"/>
    <property type="match status" value="1"/>
</dbReference>
<dbReference type="GO" id="GO:0016363">
    <property type="term" value="C:nuclear matrix"/>
    <property type="evidence" value="ECO:0007669"/>
    <property type="project" value="TreeGrafter"/>
</dbReference>
<evidence type="ECO:0000256" key="1">
    <source>
        <dbReference type="ARBA" id="ARBA00004496"/>
    </source>
</evidence>
<keyword evidence="4 10" id="KW-0963">Cytoplasm</keyword>
<name>A0A2V2X542_TRYCR</name>
<dbReference type="GO" id="GO:0071528">
    <property type="term" value="P:tRNA re-export from nucleus"/>
    <property type="evidence" value="ECO:0007669"/>
    <property type="project" value="UniProtKB-UniRule"/>
</dbReference>
<feature type="region of interest" description="Disordered" evidence="11">
    <location>
        <begin position="1001"/>
        <end position="1023"/>
    </location>
</feature>
<evidence type="ECO:0000256" key="2">
    <source>
        <dbReference type="ARBA" id="ARBA00018928"/>
    </source>
</evidence>
<feature type="domain" description="Exportin-1/Importin-beta-like" evidence="12">
    <location>
        <begin position="114"/>
        <end position="270"/>
    </location>
</feature>
<dbReference type="EMBL" id="PRFC01000032">
    <property type="protein sequence ID" value="PWV15059.1"/>
    <property type="molecule type" value="Genomic_DNA"/>
</dbReference>
<dbReference type="Proteomes" id="UP000246078">
    <property type="component" value="Unassembled WGS sequence"/>
</dbReference>
<evidence type="ECO:0000256" key="6">
    <source>
        <dbReference type="ARBA" id="ARBA00022884"/>
    </source>
</evidence>
<dbReference type="VEuPathDB" id="TriTrypDB:TcCLB.509395.30"/>
<dbReference type="InterPro" id="IPR045546">
    <property type="entry name" value="Exportin-T_C"/>
</dbReference>
<dbReference type="InterPro" id="IPR016024">
    <property type="entry name" value="ARM-type_fold"/>
</dbReference>
<dbReference type="VEuPathDB" id="TriTrypDB:TCDM_09137"/>
<dbReference type="VEuPathDB" id="TriTrypDB:TcCL_ESM12574"/>
<dbReference type="Pfam" id="PF08389">
    <property type="entry name" value="Xpo1"/>
    <property type="match status" value="1"/>
</dbReference>
<sequence length="1148" mass="129157">MTSPLSTNYFTRAMELAHMCIPDVTPQERLEAERYLMSLRATADGLNLSFHIISNEPVHDLRCFWAFNTIMHHLPAIAGSINDAQAEELYCTLFSFIYRYFFSSSTLQRQPMDFLANKHAQLMVAGLQEFFPSRWTLFFDDAFELFERRGILPHVGDAVTVYVLRLFEYIDERVVSVRAQTNRCRELRARDMELKDAMRENVMPRAVTTWYVILCDCRIRAPEIAKLCLTVVQTYIEWVDFTLFITAEWINLLYFLVTAPAVRGAACECIFSLVEKKQLPVAKLESLRTLNIVDALPRIVSLLQVPPKTEEDVNFLEVVARLTRAVAEQFLFLFENISAATADGGSPNRLYNSPMKHHSVHASEKGEAIFNGRTVMGACYTTAKNSSNSKGEVPLQSDWVFSRDCIDNVRAALDTILTYLLRLLSINHSDVSNTLLPFVQVYLKSAALHEERAGEILLRLYDHSLIQGLAEEEDQMWLDDIIDQRKQIHNLIRLLFRRYPTIVLQHLRLCVAQASTPVSVEECFRNKMDDQNRGDHQEYHLHVENASVMGGGGAKNRHAEEIEATLRYLYEVGESVRMERLRNAEDEFSQLVCTVLSSECIAQCPCAVVHLSYFEVLDRYYAFFIYHSEWIPLLLQRLLLLPYGVTNRHPRVRARVCYLFGHLVQLLKTHLSPHKKSIVNALQDIFSSGVLQPSDCCELYEATGNVLSSMSRTSTSGMDEGAMVVRFIEIMLKGLRDASSLVSSHQVMTGDSSACSEAVADQISFLTALAKGLRGGGGGGVAGPNDTMTHQGGGSSGEGVDVVIVKTFHSVTNDVMRALIAWHASASVRDRAAQYFTQMIHILPFECMDAYFTAYITNWLAWMEAIPELTKLLRLLFHFIHRSGSCVGALLTTTLPVVLHKVTAVGDLLISPEEMELVSESTREKREVYRQLFAVLQGATQAGCVSIILSLPSANLMPLLSQLLAAMHLPVETELPKLALQIITKITTTGWAEGVGPPKDYATKDRPYNHHPHGGTNKSDNSTMDMGNNLYDGGGDGAWTLFVLNEVVPTLLQRFLLPEFDVKDAKNFLLIGEFGLLLKALMNRLGPSDPSLYMFLYNMLQPLVGEEEVTGLVTALQKEPNFSTEMRMRFRNMLQAAKERQTTGSEMK</sequence>
<reference evidence="14 15" key="1">
    <citation type="journal article" date="2018" name="Microb. Genom.">
        <title>Expanding an expanded genome: long-read sequencing of Trypanosoma cruzi.</title>
        <authorList>
            <person name="Berna L."/>
            <person name="Rodriguez M."/>
            <person name="Chiribao M.L."/>
            <person name="Parodi-Talice A."/>
            <person name="Pita S."/>
            <person name="Rijo G."/>
            <person name="Alvarez-Valin F."/>
            <person name="Robello C."/>
        </authorList>
    </citation>
    <scope>NUCLEOTIDE SEQUENCE [LARGE SCALE GENOMIC DNA]</scope>
    <source>
        <strain evidence="14 15">TCC</strain>
    </source>
</reference>
<evidence type="ECO:0000313" key="15">
    <source>
        <dbReference type="Proteomes" id="UP000246078"/>
    </source>
</evidence>
<gene>
    <name evidence="14" type="ORF">C3747_32g271</name>
</gene>
<comment type="caution">
    <text evidence="14">The sequence shown here is derived from an EMBL/GenBank/DDBJ whole genome shotgun (WGS) entry which is preliminary data.</text>
</comment>